<evidence type="ECO:0000313" key="3">
    <source>
        <dbReference type="Proteomes" id="UP001153292"/>
    </source>
</evidence>
<name>A0ABN8BD31_CHISP</name>
<keyword evidence="3" id="KW-1185">Reference proteome</keyword>
<evidence type="ECO:0000313" key="2">
    <source>
        <dbReference type="EMBL" id="CAH0406735.1"/>
    </source>
</evidence>
<feature type="compositionally biased region" description="Polar residues" evidence="1">
    <location>
        <begin position="518"/>
        <end position="531"/>
    </location>
</feature>
<feature type="region of interest" description="Disordered" evidence="1">
    <location>
        <begin position="506"/>
        <end position="541"/>
    </location>
</feature>
<feature type="compositionally biased region" description="Basic and acidic residues" evidence="1">
    <location>
        <begin position="698"/>
        <end position="721"/>
    </location>
</feature>
<protein>
    <submittedName>
        <fullName evidence="2">Uncharacterized protein</fullName>
    </submittedName>
</protein>
<dbReference type="Proteomes" id="UP001153292">
    <property type="component" value="Chromosome 6"/>
</dbReference>
<sequence length="1090" mass="125462">MVMTLRTPRRRISPRTKLRYRAIKDFLRRAIGSPSQPDIKINSSIAINVTDLKHKINGLEHQLNEVNKHCQDLAGIETSSKNDCPILVDTEDGTEFASLKEHSDVSSLKKSSVVETKLLFKTPESEYRKSDDSGGLGNLDNDPSSKYTVKYDNMPTNQYANKEKIKIKNKMDDQLKVINESQPNLRKHKTQSAYEKIGSHATTSSCHSLNNHHTPYVRDTLYHGRHYEKKHRQRDCIDPIPTKAIKVKKLKEPSIRRNSPQNVIHYESKRKHKTKLSRNLDEDFIADLIKRQYRPIKIRKRESGMSQISAPVCRDQEYKIREDILEGSDLCSCCIDGRKKNKIYPYNNGLDEKRSICDTKLYSSKNQMRRNHHHRKEVVYNKYDVYNDSEQYDLIPVKEKSSPKSRRKMFIDAPIPHNYYKEVPPSPRTQRPKLNLKAQYFTEFEDYMMHRNEYKRRNYSSNRHRLLSNDFYSNESSDAMVYYKGKRKSQLTKHFKNEQHVQQDIGTMSFPPSPVYHTEQNNHNDNTFNKTQESDLPGNKTDKALSEIKDILQSFLQEIKKETVSVSHCGNSDMTPNKTGDKCINDYHPSSTKLNSSAIPESGLCVNNFSIPQYYNKSPSFIPPYTNPCCYPILPICPMNCMQSGFILPTPSCTCNCVNSSKDAQLNPNESNTAKSGTNTEELIKEIYKFVAQNQNNDLRKDPEKKERLDSSKGRQDDKLLTSRSAGESSRVSKRDVEVATQKVKCHSKSCEAIGSRMTSDTLYSRTNPTYSDTVLERLSLEATASTTGSESSSEQINLKKGIKKNKFTKVLRSFGLLKKKKDVIEEVSESESTFEVSIKAKPPFHQEITNYSMHCQEYCNRPPIPTRNEPYHSCSGSPRGCPHKCPRHGSSTQSPMYECYNNHKLPCGHRTDSPYQSPRPHPSAPPYPNPYGHLHHTQPQVPLCLKEIEVKSTGTQSERKMPFFRRFKKRMQEPVSVQRIDEYGARNCATQTAGKPQPTKILPSSKLGNFNWKTLQAKVNELDKSDNFTYKTQKKLAEGDMKMRNAMFKKLFYKKNPFSPRNLIVRTVLGKDKSSYGEPPMLYRPRLFL</sequence>
<proteinExistence type="predicted"/>
<reference evidence="2" key="1">
    <citation type="submission" date="2021-12" db="EMBL/GenBank/DDBJ databases">
        <authorList>
            <person name="King R."/>
        </authorList>
    </citation>
    <scope>NUCLEOTIDE SEQUENCE</scope>
</reference>
<feature type="compositionally biased region" description="Pro residues" evidence="1">
    <location>
        <begin position="918"/>
        <end position="930"/>
    </location>
</feature>
<organism evidence="2 3">
    <name type="scientific">Chilo suppressalis</name>
    <name type="common">Asiatic rice borer moth</name>
    <dbReference type="NCBI Taxonomy" id="168631"/>
    <lineage>
        <taxon>Eukaryota</taxon>
        <taxon>Metazoa</taxon>
        <taxon>Ecdysozoa</taxon>
        <taxon>Arthropoda</taxon>
        <taxon>Hexapoda</taxon>
        <taxon>Insecta</taxon>
        <taxon>Pterygota</taxon>
        <taxon>Neoptera</taxon>
        <taxon>Endopterygota</taxon>
        <taxon>Lepidoptera</taxon>
        <taxon>Glossata</taxon>
        <taxon>Ditrysia</taxon>
        <taxon>Pyraloidea</taxon>
        <taxon>Crambidae</taxon>
        <taxon>Crambinae</taxon>
        <taxon>Chilo</taxon>
    </lineage>
</organism>
<feature type="region of interest" description="Disordered" evidence="1">
    <location>
        <begin position="124"/>
        <end position="152"/>
    </location>
</feature>
<evidence type="ECO:0000256" key="1">
    <source>
        <dbReference type="SAM" id="MobiDB-lite"/>
    </source>
</evidence>
<feature type="region of interest" description="Disordered" evidence="1">
    <location>
        <begin position="911"/>
        <end position="936"/>
    </location>
</feature>
<gene>
    <name evidence="2" type="ORF">CHILSU_LOCUS10118</name>
</gene>
<feature type="region of interest" description="Disordered" evidence="1">
    <location>
        <begin position="695"/>
        <end position="736"/>
    </location>
</feature>
<accession>A0ABN8BD31</accession>
<dbReference type="EMBL" id="OU963899">
    <property type="protein sequence ID" value="CAH0406735.1"/>
    <property type="molecule type" value="Genomic_DNA"/>
</dbReference>